<sequence>MGLGTNGGATGTSSGISFIDSIYGQFLNRTPSQDNFTFGMMLNSPPTQGNSSAGSDGGVLHWMSPDESFFDASKVTFKTVTAPDGASNASGTTVGGGQDWTVELDGWVTTTGNNRIINQDSVVAIVDPLYEGIYLPHDQAALVR</sequence>
<feature type="non-terminal residue" evidence="1">
    <location>
        <position position="144"/>
    </location>
</feature>
<accession>K5WMR4</accession>
<dbReference type="OrthoDB" id="2563011at2759"/>
<dbReference type="Gene3D" id="2.40.70.10">
    <property type="entry name" value="Acid Proteases"/>
    <property type="match status" value="1"/>
</dbReference>
<dbReference type="Proteomes" id="UP000008370">
    <property type="component" value="Unassembled WGS sequence"/>
</dbReference>
<evidence type="ECO:0000313" key="2">
    <source>
        <dbReference type="Proteomes" id="UP000008370"/>
    </source>
</evidence>
<dbReference type="GeneID" id="18913820"/>
<organism evidence="1 2">
    <name type="scientific">Phanerochaete carnosa (strain HHB-10118-sp)</name>
    <name type="common">White-rot fungus</name>
    <name type="synonym">Peniophora carnosa</name>
    <dbReference type="NCBI Taxonomy" id="650164"/>
    <lineage>
        <taxon>Eukaryota</taxon>
        <taxon>Fungi</taxon>
        <taxon>Dikarya</taxon>
        <taxon>Basidiomycota</taxon>
        <taxon>Agaricomycotina</taxon>
        <taxon>Agaricomycetes</taxon>
        <taxon>Polyporales</taxon>
        <taxon>Phanerochaetaceae</taxon>
        <taxon>Phanerochaete</taxon>
    </lineage>
</organism>
<dbReference type="InterPro" id="IPR021109">
    <property type="entry name" value="Peptidase_aspartic_dom_sf"/>
</dbReference>
<dbReference type="EMBL" id="JH930468">
    <property type="protein sequence ID" value="EKM60494.1"/>
    <property type="molecule type" value="Genomic_DNA"/>
</dbReference>
<reference evidence="1 2" key="1">
    <citation type="journal article" date="2012" name="BMC Genomics">
        <title>Comparative genomics of the white-rot fungi, Phanerochaete carnosa and P. chrysosporium, to elucidate the genetic basis of the distinct wood types they colonize.</title>
        <authorList>
            <person name="Suzuki H."/>
            <person name="MacDonald J."/>
            <person name="Syed K."/>
            <person name="Salamov A."/>
            <person name="Hori C."/>
            <person name="Aerts A."/>
            <person name="Henrissat B."/>
            <person name="Wiebenga A."/>
            <person name="vanKuyk P.A."/>
            <person name="Barry K."/>
            <person name="Lindquist E."/>
            <person name="LaButti K."/>
            <person name="Lapidus A."/>
            <person name="Lucas S."/>
            <person name="Coutinho P."/>
            <person name="Gong Y."/>
            <person name="Samejima M."/>
            <person name="Mahadevan R."/>
            <person name="Abou-Zaid M."/>
            <person name="de Vries R.P."/>
            <person name="Igarashi K."/>
            <person name="Yadav J.S."/>
            <person name="Grigoriev I.V."/>
            <person name="Master E.R."/>
        </authorList>
    </citation>
    <scope>NUCLEOTIDE SEQUENCE [LARGE SCALE GENOMIC DNA]</scope>
    <source>
        <strain evidence="1 2">HHB-10118-sp</strain>
    </source>
</reference>
<dbReference type="STRING" id="650164.K5WMR4"/>
<evidence type="ECO:0000313" key="1">
    <source>
        <dbReference type="EMBL" id="EKM60494.1"/>
    </source>
</evidence>
<keyword evidence="2" id="KW-1185">Reference proteome</keyword>
<dbReference type="InParanoid" id="K5WMR4"/>
<gene>
    <name evidence="1" type="ORF">PHACADRAFT_246482</name>
</gene>
<dbReference type="KEGG" id="pco:PHACADRAFT_246482"/>
<dbReference type="RefSeq" id="XP_007389951.1">
    <property type="nucleotide sequence ID" value="XM_007389889.1"/>
</dbReference>
<protein>
    <recommendedName>
        <fullName evidence="3">Peptidase A1 domain-containing protein</fullName>
    </recommendedName>
</protein>
<evidence type="ECO:0008006" key="3">
    <source>
        <dbReference type="Google" id="ProtNLM"/>
    </source>
</evidence>
<proteinExistence type="predicted"/>
<dbReference type="HOGENOM" id="CLU_1801093_0_0_1"/>
<dbReference type="AlphaFoldDB" id="K5WMR4"/>
<name>K5WMR4_PHACS</name>